<dbReference type="EMBL" id="KU298929">
    <property type="protein sequence ID" value="ALT54967.1"/>
    <property type="molecule type" value="Genomic_DNA"/>
</dbReference>
<keyword evidence="4" id="KW-0472">Membrane</keyword>
<dbReference type="EMBL" id="LR861998">
    <property type="protein sequence ID" value="CAD1814010.1"/>
    <property type="molecule type" value="Genomic_DNA"/>
</dbReference>
<evidence type="ECO:0000313" key="27">
    <source>
        <dbReference type="Proteomes" id="UP000149534"/>
    </source>
</evidence>
<evidence type="ECO:0000313" key="13">
    <source>
        <dbReference type="EMBL" id="CAD1807054.1"/>
    </source>
</evidence>
<evidence type="ECO:0000313" key="24">
    <source>
        <dbReference type="EMBL" id="CAD1814258.1"/>
    </source>
</evidence>
<dbReference type="EMBL" id="LR861975">
    <property type="protein sequence ID" value="CAD1813861.1"/>
    <property type="molecule type" value="Genomic_DNA"/>
</dbReference>
<evidence type="ECO:0000313" key="10">
    <source>
        <dbReference type="EMBL" id="ALT54967.1"/>
    </source>
</evidence>
<dbReference type="EMBL" id="LR861843">
    <property type="protein sequence ID" value="CAD1807054.1"/>
    <property type="molecule type" value="Genomic_DNA"/>
</dbReference>
<evidence type="ECO:0000313" key="6">
    <source>
        <dbReference type="EMBL" id="AEI61827.1"/>
    </source>
</evidence>
<evidence type="ECO:0000313" key="26">
    <source>
        <dbReference type="Proteomes" id="UP000114711"/>
    </source>
</evidence>
<evidence type="ECO:0000256" key="2">
    <source>
        <dbReference type="ARBA" id="ARBA00017217"/>
    </source>
</evidence>
<evidence type="ECO:0000313" key="9">
    <source>
        <dbReference type="EMBL" id="AEI61867.1"/>
    </source>
</evidence>
<dbReference type="EMBL" id="LR862038">
    <property type="protein sequence ID" value="CAD1814258.1"/>
    <property type="molecule type" value="Genomic_DNA"/>
</dbReference>
<gene>
    <name evidence="5" type="primary">E5</name>
</gene>
<evidence type="ECO:0000313" key="8">
    <source>
        <dbReference type="EMBL" id="AEI61859.1"/>
    </source>
</evidence>
<dbReference type="EMBL" id="HQ537778">
    <property type="protein sequence ID" value="AEI61819.1"/>
    <property type="molecule type" value="Genomic_DNA"/>
</dbReference>
<evidence type="ECO:0000313" key="22">
    <source>
        <dbReference type="EMBL" id="CAD1813861.1"/>
    </source>
</evidence>
<accession>A4U7F1</accession>
<evidence type="ECO:0000313" key="20">
    <source>
        <dbReference type="EMBL" id="CAD1811622.1"/>
    </source>
</evidence>
<evidence type="ECO:0000313" key="5">
    <source>
        <dbReference type="EMBL" id="AEI61819.1"/>
    </source>
</evidence>
<evidence type="ECO:0000313" key="16">
    <source>
        <dbReference type="EMBL" id="CAD1807515.1"/>
    </source>
</evidence>
<dbReference type="EMBL" id="LR861934">
    <property type="protein sequence ID" value="CAD1807716.1"/>
    <property type="molecule type" value="Genomic_DNA"/>
</dbReference>
<proteinExistence type="inferred from homology"/>
<dbReference type="Proteomes" id="UP000157511">
    <property type="component" value="Genome"/>
</dbReference>
<evidence type="ECO:0000313" key="7">
    <source>
        <dbReference type="EMBL" id="AEI61851.1"/>
    </source>
</evidence>
<keyword evidence="3" id="KW-0244">Early protein</keyword>
<comment type="similarity">
    <text evidence="1">Belongs to the papillomaviridae E5 protein family.</text>
</comment>
<dbReference type="EMBL" id="KU298930">
    <property type="protein sequence ID" value="ALT54975.1"/>
    <property type="molecule type" value="Genomic_DNA"/>
</dbReference>
<feature type="transmembrane region" description="Helical" evidence="4">
    <location>
        <begin position="50"/>
        <end position="72"/>
    </location>
</feature>
<protein>
    <recommendedName>
        <fullName evidence="2">Probable protein E5</fullName>
    </recommendedName>
</protein>
<feature type="transmembrane region" description="Helical" evidence="4">
    <location>
        <begin position="26"/>
        <end position="43"/>
    </location>
</feature>
<dbReference type="Proteomes" id="UP000109782">
    <property type="component" value="Genome"/>
</dbReference>
<dbReference type="Proteomes" id="UP000170377">
    <property type="component" value="Genome"/>
</dbReference>
<evidence type="ECO:0000256" key="1">
    <source>
        <dbReference type="ARBA" id="ARBA00006650"/>
    </source>
</evidence>
<evidence type="ECO:0000313" key="18">
    <source>
        <dbReference type="EMBL" id="CAD1807716.1"/>
    </source>
</evidence>
<dbReference type="InterPro" id="IPR004270">
    <property type="entry name" value="Papilloma_E5_alpha"/>
</dbReference>
<evidence type="ECO:0000256" key="3">
    <source>
        <dbReference type="ARBA" id="ARBA00022518"/>
    </source>
</evidence>
<dbReference type="EMBL" id="LR861960">
    <property type="protein sequence ID" value="CAD1811622.1"/>
    <property type="molecule type" value="Genomic_DNA"/>
</dbReference>
<organism evidence="12 29">
    <name type="scientific">Human papillomavirus 67</name>
    <dbReference type="NCBI Taxonomy" id="37120"/>
    <lineage>
        <taxon>Viruses</taxon>
        <taxon>Monodnaviria</taxon>
        <taxon>Shotokuvirae</taxon>
        <taxon>Cossaviricota</taxon>
        <taxon>Papovaviricetes</taxon>
        <taxon>Zurhausenvirales</taxon>
        <taxon>Papillomaviridae</taxon>
        <taxon>Firstpapillomavirinae</taxon>
        <taxon>Alphapapillomavirus</taxon>
        <taxon>Alphapapillomavirus 9</taxon>
    </lineage>
</organism>
<dbReference type="EMBL" id="HQ537783">
    <property type="protein sequence ID" value="AEI61859.1"/>
    <property type="molecule type" value="Genomic_DNA"/>
</dbReference>
<dbReference type="EMBL" id="HQ537784">
    <property type="protein sequence ID" value="AEI61867.1"/>
    <property type="molecule type" value="Genomic_DNA"/>
</dbReference>
<dbReference type="Proteomes" id="UP000152328">
    <property type="component" value="Genome"/>
</dbReference>
<evidence type="ECO:0000313" key="15">
    <source>
        <dbReference type="EMBL" id="CAD1807150.1"/>
    </source>
</evidence>
<keyword evidence="4" id="KW-0812">Transmembrane</keyword>
<reference evidence="13" key="4">
    <citation type="submission" date="2020-07" db="EMBL/GenBank/DDBJ databases">
        <authorList>
            <person name="Wienecke-Baldacchino K A."/>
        </authorList>
    </citation>
    <scope>NUCLEOTIDE SEQUENCE</scope>
    <source>
        <strain evidence="13">LNS0328678_HPV67</strain>
        <strain evidence="19">LNS0838993_HPV67</strain>
        <strain evidence="20">LNS1673939_HPV67</strain>
        <strain evidence="21">LNS2013148_HPV67</strain>
        <strain evidence="14">LNS2411849_HPV67</strain>
        <strain evidence="15">LNS2873118_HPV67</strain>
        <strain evidence="16">LNS4590797_HPV67</strain>
        <strain evidence="17">LNS5169858_HPV67</strain>
        <strain evidence="18">LNS5859951_HPV67</strain>
        <strain evidence="22">LNS6120966_HPV67</strain>
        <strain evidence="23">LNS6759684_HPV67</strain>
        <strain evidence="24">LNS7880814_HPV67</strain>
    </source>
</reference>
<evidence type="ECO:0000313" key="19">
    <source>
        <dbReference type="EMBL" id="CAD1807830.1"/>
    </source>
</evidence>
<dbReference type="EMBL" id="LR861950">
    <property type="protein sequence ID" value="CAD1807830.1"/>
    <property type="molecule type" value="Genomic_DNA"/>
</dbReference>
<reference evidence="12 29" key="1">
    <citation type="journal article" date="1998" name="Virus Genes">
        <title>Nucleotide sequence and phylogenetic classification of human papillomavirus type 67.</title>
        <authorList>
            <person name="Kirii Y."/>
            <person name="Matsukura T."/>
        </authorList>
    </citation>
    <scope>NUCLEOTIDE SEQUENCE [LARGE SCALE GENOMIC DNA]</scope>
</reference>
<evidence type="ECO:0000313" key="12">
    <source>
        <dbReference type="EMBL" id="BAA66114.1"/>
    </source>
</evidence>
<evidence type="ECO:0000313" key="25">
    <source>
        <dbReference type="Proteomes" id="UP000109782"/>
    </source>
</evidence>
<evidence type="ECO:0000313" key="17">
    <source>
        <dbReference type="EMBL" id="CAD1807566.1"/>
    </source>
</evidence>
<dbReference type="EMBL" id="HQ537782">
    <property type="protein sequence ID" value="AEI61851.1"/>
    <property type="molecule type" value="Genomic_DNA"/>
</dbReference>
<evidence type="ECO:0000256" key="4">
    <source>
        <dbReference type="SAM" id="Phobius"/>
    </source>
</evidence>
<reference evidence="25 26" key="2">
    <citation type="journal article" date="2011" name="PLoS ONE">
        <title>Evolution and Taxonomic Classification of Human Papillomavirus 16 (HPV16)-Related Variant Genomes: HPV31, HPV33, HPV35, HPV52, HPV58 and HPV67.</title>
        <authorList>
            <person name="Chen Z."/>
            <person name="Schiffman M."/>
            <person name="Herrero R."/>
            <person name="Desalle R."/>
            <person name="Anastos K."/>
            <person name="Segondy M."/>
            <person name="Sahasrabuddhe V.V."/>
            <person name="Gravitt P.E."/>
            <person name="Hsing A.W."/>
            <person name="Burk R.D."/>
        </authorList>
    </citation>
    <scope>NUCLEOTIDE SEQUENCE [LARGE SCALE GENOMIC DNA]</scope>
    <source>
        <strain evidence="7">Qv24827</strain>
        <strain evidence="5">Qv25560</strain>
        <strain evidence="8">Qv25738</strain>
        <strain evidence="9">Qv30703</strain>
        <strain evidence="6">Qv31430</strain>
    </source>
</reference>
<dbReference type="EMBL" id="LR861913">
    <property type="protein sequence ID" value="CAD1807566.1"/>
    <property type="molecule type" value="Genomic_DNA"/>
</dbReference>
<dbReference type="EMBL" id="LR861967">
    <property type="protein sequence ID" value="CAD1813797.1"/>
    <property type="molecule type" value="Genomic_DNA"/>
</dbReference>
<name>A4U7F1_HPV67</name>
<dbReference type="Pfam" id="PF03025">
    <property type="entry name" value="Papilloma_E5"/>
    <property type="match status" value="1"/>
</dbReference>
<organismHost>
    <name type="scientific">Homo sapiens</name>
    <name type="common">Human</name>
    <dbReference type="NCBI Taxonomy" id="9606"/>
</organismHost>
<sequence>MLAIFVFAFVLLLCFCIVLRPLLLSIYVYALLLVLVLVLWGFIGSPLRVFLAYLIFLYLPMMCIHLHAQYIVS</sequence>
<dbReference type="EMBL" id="LR861856">
    <property type="protein sequence ID" value="CAD1807150.1"/>
    <property type="molecule type" value="Genomic_DNA"/>
</dbReference>
<dbReference type="EMBL" id="LR861847">
    <property type="protein sequence ID" value="CAD1807077.1"/>
    <property type="molecule type" value="Genomic_DNA"/>
</dbReference>
<dbReference type="Proteomes" id="UP000171341">
    <property type="component" value="Segment"/>
</dbReference>
<dbReference type="Proteomes" id="UP000149534">
    <property type="component" value="Genome"/>
</dbReference>
<evidence type="ECO:0000313" key="14">
    <source>
        <dbReference type="EMBL" id="CAD1807077.1"/>
    </source>
</evidence>
<keyword evidence="4" id="KW-1133">Transmembrane helix</keyword>
<dbReference type="EMBL" id="HQ537779">
    <property type="protein sequence ID" value="AEI61827.1"/>
    <property type="molecule type" value="Genomic_DNA"/>
</dbReference>
<evidence type="ECO:0000313" key="21">
    <source>
        <dbReference type="EMBL" id="CAD1813797.1"/>
    </source>
</evidence>
<dbReference type="Proteomes" id="UP000140251">
    <property type="component" value="Genome"/>
</dbReference>
<reference evidence="27 28" key="3">
    <citation type="journal article" date="2016" name="Virology">
        <title>Identification of novel human papillomavirus lineages and sublineages in HIV/HPV-coinfected pregnant women by next-generation sequencing.</title>
        <authorList>
            <person name="Siqueira J.D."/>
            <person name="Alves B.M."/>
            <person name="Prellwitz I.M."/>
            <person name="Furtado C."/>
            <person name="Meyrelles A.R."/>
            <person name="Machado E.S."/>
            <person name="Seuanez H.N."/>
            <person name="Soares M.A."/>
            <person name="Soares E.A."/>
        </authorList>
    </citation>
    <scope>NUCLEOTIDE SEQUENCE [LARGE SCALE GENOMIC DNA]</scope>
    <source>
        <strain evidence="10">87A.67</strain>
        <strain evidence="11">87B.67</strain>
    </source>
</reference>
<evidence type="ECO:0000313" key="11">
    <source>
        <dbReference type="EMBL" id="ALT54975.1"/>
    </source>
</evidence>
<evidence type="ECO:0000313" key="28">
    <source>
        <dbReference type="Proteomes" id="UP000152328"/>
    </source>
</evidence>
<dbReference type="Proteomes" id="UP000114711">
    <property type="component" value="Segment"/>
</dbReference>
<dbReference type="EMBL" id="D21208">
    <property type="protein sequence ID" value="BAA66114.1"/>
    <property type="molecule type" value="Genomic_DNA"/>
</dbReference>
<dbReference type="EMBL" id="LR861905">
    <property type="protein sequence ID" value="CAD1807515.1"/>
    <property type="molecule type" value="Genomic_DNA"/>
</dbReference>
<evidence type="ECO:0000313" key="29">
    <source>
        <dbReference type="Proteomes" id="UP000171341"/>
    </source>
</evidence>
<evidence type="ECO:0000313" key="23">
    <source>
        <dbReference type="EMBL" id="CAD1814010.1"/>
    </source>
</evidence>